<feature type="domain" description="FANCI solenoid 3" evidence="5">
    <location>
        <begin position="809"/>
        <end position="1033"/>
    </location>
</feature>
<dbReference type="InterPro" id="IPR016024">
    <property type="entry name" value="ARM-type_fold"/>
</dbReference>
<feature type="domain" description="FANCI helical" evidence="7">
    <location>
        <begin position="288"/>
        <end position="373"/>
    </location>
</feature>
<dbReference type="InterPro" id="IPR029305">
    <property type="entry name" value="FANCI_S1-cap"/>
</dbReference>
<organism evidence="9 10">
    <name type="scientific">Alosa alosa</name>
    <name type="common">allis shad</name>
    <dbReference type="NCBI Taxonomy" id="278164"/>
    <lineage>
        <taxon>Eukaryota</taxon>
        <taxon>Metazoa</taxon>
        <taxon>Chordata</taxon>
        <taxon>Craniata</taxon>
        <taxon>Vertebrata</taxon>
        <taxon>Euteleostomi</taxon>
        <taxon>Actinopterygii</taxon>
        <taxon>Neopterygii</taxon>
        <taxon>Teleostei</taxon>
        <taxon>Clupei</taxon>
        <taxon>Clupeiformes</taxon>
        <taxon>Clupeoidei</taxon>
        <taxon>Clupeidae</taxon>
        <taxon>Alosa</taxon>
    </lineage>
</organism>
<evidence type="ECO:0000259" key="6">
    <source>
        <dbReference type="Pfam" id="PF14678"/>
    </source>
</evidence>
<dbReference type="Pfam" id="PF14674">
    <property type="entry name" value="FANCI_S1-cap"/>
    <property type="match status" value="1"/>
</dbReference>
<feature type="domain" description="FANCI solenoid 1 cap" evidence="2">
    <location>
        <begin position="6"/>
        <end position="56"/>
    </location>
</feature>
<feature type="region of interest" description="Disordered" evidence="1">
    <location>
        <begin position="1296"/>
        <end position="1324"/>
    </location>
</feature>
<dbReference type="Pfam" id="PF14675">
    <property type="entry name" value="FANCI_S1"/>
    <property type="match status" value="1"/>
</dbReference>
<evidence type="ECO:0000313" key="9">
    <source>
        <dbReference type="EMBL" id="KAG5273494.1"/>
    </source>
</evidence>
<dbReference type="Proteomes" id="UP000823561">
    <property type="component" value="Chromosome 11"/>
</dbReference>
<evidence type="ECO:0000259" key="8">
    <source>
        <dbReference type="Pfam" id="PF14680"/>
    </source>
</evidence>
<dbReference type="Pfam" id="PF14677">
    <property type="entry name" value="FANCI_S3"/>
    <property type="match status" value="1"/>
</dbReference>
<dbReference type="SUPFAM" id="SSF48371">
    <property type="entry name" value="ARM repeat"/>
    <property type="match status" value="1"/>
</dbReference>
<dbReference type="InterPro" id="IPR029313">
    <property type="entry name" value="FANCI_S3"/>
</dbReference>
<dbReference type="InterPro" id="IPR026171">
    <property type="entry name" value="FANCI"/>
</dbReference>
<proteinExistence type="predicted"/>
<feature type="domain" description="FANCI solenoid 4" evidence="6">
    <location>
        <begin position="1048"/>
        <end position="1291"/>
    </location>
</feature>
<evidence type="ECO:0000259" key="4">
    <source>
        <dbReference type="Pfam" id="PF14676"/>
    </source>
</evidence>
<gene>
    <name evidence="9" type="ORF">AALO_G00151930</name>
</gene>
<feature type="domain" description="FANCI solenoid 1" evidence="3">
    <location>
        <begin position="66"/>
        <end position="283"/>
    </location>
</feature>
<evidence type="ECO:0008006" key="11">
    <source>
        <dbReference type="Google" id="ProtNLM"/>
    </source>
</evidence>
<sequence>MDVDIEKITSLSERDSTGELQKYLSSVTAEQLTTLITNTALKGKDIGALIKAIFKGSPPSVADGVSRRALLYQHCISLCDSGDLQTEVASDIMGLLMLETHSLPGPSLAQLASLYVDSIKAGMMGNGKSLELFPTILTALAGTEALAYGKGELSGEEYKKQLINTLCSSRWDPQCVIHLTTMFRDVPLSPEELQFVVEKVLRMFQKMELQEIPPLIYQLLLLSSKGCKKQILEGIVQYFKHQDEQQKSEQMEGENLDVEVQSIPQDQLRHVEGTAILHIVFAVRLDYELGKEFLKTIKAALGEPSRVLCSFSIALLLSLSRIQRLEEQVFDFLKGAITKCFKDEQMQQGSKFLQDLVAPPCSVSSMILETVKNSVFGWDHVTQGLVQLGFILMDSFGPKPGPFGKTAEVPSSLARSPTQLACQLGGQVLLEGFKMHEQIRGEILEQVLNRLVTKTASPVTHFIDLLSSMVTSAPMILLESSSKVLETFDQLSYLPLSTVEGLLKAVQPLLKVSMALKDSLIIVLRKAMFSSQLDGRKSAVMGFLLLLKNFRVLGSIASSQASQAITSSQVQADVHSRYNAAANEAFCLEILSSLRRCLSQQADVRIMLYEGFHDVLRRNSQLASSIMQTLLSHLRRYYEPEQDLLPPMKLEPCISAQGDQVFLQEPLAHLLSCTVHCLLWHQGLQARKPLIEDEEEDDNDDEGGFQAELQTMLESMTRRMVKSELEDFELDKSAEFSMASSVGVRNSIFATLLMGLYEVLIEYNFTTANYNKNCFEELLQLFSRYQKLCEIVKEKAGKGRASSKAPRSLLSLGFISSLLYALFRDSTQSREESLSVLRGSADFMRHAVGVAVNKIQQLEETGHTDGPDGHHADKTFHHLCDITSVLMWRYTNVPPAVEDAGKKAGSRSVSVLCLEGLLRVFTTVQQRHPPDWQSCWAPLMLWRRRGEPGEGLTEKLPFYLRQFQRSLLTQLSGGEEDFSSREAQLLVGVLAALASRLEPGSPQLDQMITWTLKICKETSFEDVALTKGLLSLLFSLLALQRSPVTELWELCQDIHSQLGDIDQDVELEKQSHFNIVCMKTAAPTTLLVLAQVGRLLDEVDWLIALKKSQAAVDKSNADLSQAPGQQDCVLKAVTLQLGTMLTALHELLQTALPPGVCSDTLLRDLSRTYGLLTALLKYYIQLCQVPSRLEKLVKLSGSHLTPQCYSFITYVQSGEGNGGGEKKKKKKEEDAMMAASVKVLRQTRAIPNLIFSIEQYEKFLILLSKKSKVNLMQYMKLSTSRDFRINAAALDTMLQEQQEADSQQTMVTQSPEVSQQPRKKKRKV</sequence>
<dbReference type="InterPro" id="IPR029314">
    <property type="entry name" value="FANCI_S4"/>
</dbReference>
<dbReference type="Pfam" id="PF14678">
    <property type="entry name" value="FANCI_S4"/>
    <property type="match status" value="1"/>
</dbReference>
<dbReference type="PANTHER" id="PTHR21818:SF0">
    <property type="entry name" value="FANCONI ANEMIA GROUP I PROTEIN"/>
    <property type="match status" value="1"/>
</dbReference>
<feature type="domain" description="FANCI solenoid 2" evidence="4">
    <location>
        <begin position="381"/>
        <end position="544"/>
    </location>
</feature>
<dbReference type="GO" id="GO:0070182">
    <property type="term" value="F:DNA polymerase binding"/>
    <property type="evidence" value="ECO:0007669"/>
    <property type="project" value="TreeGrafter"/>
</dbReference>
<accession>A0AAV6GES2</accession>
<dbReference type="Pfam" id="PF14679">
    <property type="entry name" value="FANCI_HD1"/>
    <property type="match status" value="1"/>
</dbReference>
<keyword evidence="10" id="KW-1185">Reference proteome</keyword>
<dbReference type="InterPro" id="IPR029308">
    <property type="entry name" value="FANCI_S1"/>
</dbReference>
<dbReference type="Pfam" id="PF14676">
    <property type="entry name" value="FANCI_S2"/>
    <property type="match status" value="1"/>
</dbReference>
<dbReference type="GO" id="GO:0006281">
    <property type="term" value="P:DNA repair"/>
    <property type="evidence" value="ECO:0007669"/>
    <property type="project" value="InterPro"/>
</dbReference>
<dbReference type="Pfam" id="PF14680">
    <property type="entry name" value="FANCI_HD2"/>
    <property type="match status" value="1"/>
</dbReference>
<evidence type="ECO:0000259" key="7">
    <source>
        <dbReference type="Pfam" id="PF14679"/>
    </source>
</evidence>
<name>A0AAV6GES2_9TELE</name>
<dbReference type="InterPro" id="IPR029315">
    <property type="entry name" value="FANCI_S2"/>
</dbReference>
<evidence type="ECO:0000256" key="1">
    <source>
        <dbReference type="SAM" id="MobiDB-lite"/>
    </source>
</evidence>
<evidence type="ECO:0000259" key="3">
    <source>
        <dbReference type="Pfam" id="PF14675"/>
    </source>
</evidence>
<comment type="caution">
    <text evidence="9">The sequence shown here is derived from an EMBL/GenBank/DDBJ whole genome shotgun (WGS) entry which is preliminary data.</text>
</comment>
<evidence type="ECO:0000313" key="10">
    <source>
        <dbReference type="Proteomes" id="UP000823561"/>
    </source>
</evidence>
<dbReference type="InterPro" id="IPR029310">
    <property type="entry name" value="FANCI_HD1"/>
</dbReference>
<dbReference type="InterPro" id="IPR029312">
    <property type="entry name" value="FANCI_HD2"/>
</dbReference>
<feature type="compositionally biased region" description="Polar residues" evidence="1">
    <location>
        <begin position="1296"/>
        <end position="1316"/>
    </location>
</feature>
<reference evidence="9" key="1">
    <citation type="submission" date="2020-10" db="EMBL/GenBank/DDBJ databases">
        <title>Chromosome-scale genome assembly of the Allis shad, Alosa alosa.</title>
        <authorList>
            <person name="Margot Z."/>
            <person name="Christophe K."/>
            <person name="Cabau C."/>
            <person name="Louis A."/>
            <person name="Berthelot C."/>
            <person name="Parey E."/>
            <person name="Roest Crollius H."/>
            <person name="Montfort J."/>
            <person name="Robinson-Rechavi M."/>
            <person name="Bucao C."/>
            <person name="Bouchez O."/>
            <person name="Gislard M."/>
            <person name="Lluch J."/>
            <person name="Milhes M."/>
            <person name="Lampietro C."/>
            <person name="Lopez Roques C."/>
            <person name="Donnadieu C."/>
            <person name="Braasch I."/>
            <person name="Desvignes T."/>
            <person name="Postlethwait J."/>
            <person name="Bobe J."/>
            <person name="Guiguen Y."/>
        </authorList>
    </citation>
    <scope>NUCLEOTIDE SEQUENCE</scope>
    <source>
        <strain evidence="9">M-15738</strain>
        <tissue evidence="9">Blood</tissue>
    </source>
</reference>
<evidence type="ECO:0000259" key="5">
    <source>
        <dbReference type="Pfam" id="PF14677"/>
    </source>
</evidence>
<dbReference type="PANTHER" id="PTHR21818">
    <property type="entry name" value="BC025462 PROTEIN"/>
    <property type="match status" value="1"/>
</dbReference>
<feature type="domain" description="FANCI helical" evidence="8">
    <location>
        <begin position="558"/>
        <end position="793"/>
    </location>
</feature>
<dbReference type="CDD" id="cd11720">
    <property type="entry name" value="FANCI"/>
    <property type="match status" value="1"/>
</dbReference>
<evidence type="ECO:0000259" key="2">
    <source>
        <dbReference type="Pfam" id="PF14674"/>
    </source>
</evidence>
<protein>
    <recommendedName>
        <fullName evidence="11">Fanconi anemia group I protein</fullName>
    </recommendedName>
</protein>
<dbReference type="EMBL" id="JADWDJ010000011">
    <property type="protein sequence ID" value="KAG5273494.1"/>
    <property type="molecule type" value="Genomic_DNA"/>
</dbReference>